<proteinExistence type="predicted"/>
<dbReference type="RefSeq" id="XP_003889830.1">
    <property type="nucleotide sequence ID" value="XM_003889781.1"/>
</dbReference>
<dbReference type="KEGG" id="pgr:PGTG_21630"/>
<evidence type="ECO:0000313" key="3">
    <source>
        <dbReference type="Proteomes" id="UP000008783"/>
    </source>
</evidence>
<dbReference type="HOGENOM" id="CLU_3015250_0_0_1"/>
<accession>H6QRN3</accession>
<organism evidence="2 3">
    <name type="scientific">Puccinia graminis f. sp. tritici (strain CRL 75-36-700-3 / race SCCL)</name>
    <name type="common">Black stem rust fungus</name>
    <dbReference type="NCBI Taxonomy" id="418459"/>
    <lineage>
        <taxon>Eukaryota</taxon>
        <taxon>Fungi</taxon>
        <taxon>Dikarya</taxon>
        <taxon>Basidiomycota</taxon>
        <taxon>Pucciniomycotina</taxon>
        <taxon>Pucciniomycetes</taxon>
        <taxon>Pucciniales</taxon>
        <taxon>Pucciniaceae</taxon>
        <taxon>Puccinia</taxon>
    </lineage>
</organism>
<feature type="region of interest" description="Disordered" evidence="1">
    <location>
        <begin position="37"/>
        <end position="56"/>
    </location>
</feature>
<name>H6QRN3_PUCGT</name>
<dbReference type="Proteomes" id="UP000008783">
    <property type="component" value="Unassembled WGS sequence"/>
</dbReference>
<dbReference type="AlphaFoldDB" id="H6QRN3"/>
<evidence type="ECO:0000313" key="2">
    <source>
        <dbReference type="EMBL" id="EHS63327.1"/>
    </source>
</evidence>
<feature type="compositionally biased region" description="Basic residues" evidence="1">
    <location>
        <begin position="44"/>
        <end position="56"/>
    </location>
</feature>
<reference evidence="3" key="1">
    <citation type="journal article" date="2011" name="Proc. Natl. Acad. Sci. U.S.A.">
        <title>Obligate biotrophy features unraveled by the genomic analysis of rust fungi.</title>
        <authorList>
            <person name="Duplessis S."/>
            <person name="Cuomo C.A."/>
            <person name="Lin Y.-C."/>
            <person name="Aerts A."/>
            <person name="Tisserant E."/>
            <person name="Veneault-Fourrey C."/>
            <person name="Joly D.L."/>
            <person name="Hacquard S."/>
            <person name="Amselem J."/>
            <person name="Cantarel B.L."/>
            <person name="Chiu R."/>
            <person name="Coutinho P.M."/>
            <person name="Feau N."/>
            <person name="Field M."/>
            <person name="Frey P."/>
            <person name="Gelhaye E."/>
            <person name="Goldberg J."/>
            <person name="Grabherr M.G."/>
            <person name="Kodira C.D."/>
            <person name="Kohler A."/>
            <person name="Kuees U."/>
            <person name="Lindquist E.A."/>
            <person name="Lucas S.M."/>
            <person name="Mago R."/>
            <person name="Mauceli E."/>
            <person name="Morin E."/>
            <person name="Murat C."/>
            <person name="Pangilinan J.L."/>
            <person name="Park R."/>
            <person name="Pearson M."/>
            <person name="Quesneville H."/>
            <person name="Rouhier N."/>
            <person name="Sakthikumar S."/>
            <person name="Salamov A.A."/>
            <person name="Schmutz J."/>
            <person name="Selles B."/>
            <person name="Shapiro H."/>
            <person name="Tanguay P."/>
            <person name="Tuskan G.A."/>
            <person name="Henrissat B."/>
            <person name="Van de Peer Y."/>
            <person name="Rouze P."/>
            <person name="Ellis J.G."/>
            <person name="Dodds P.N."/>
            <person name="Schein J.E."/>
            <person name="Zhong S."/>
            <person name="Hamelin R.C."/>
            <person name="Grigoriev I.V."/>
            <person name="Szabo L.J."/>
            <person name="Martin F."/>
        </authorList>
    </citation>
    <scope>NUCLEOTIDE SEQUENCE [LARGE SCALE GENOMIC DNA]</scope>
    <source>
        <strain evidence="3">CRL 75-36-700-3 / race SCCL</strain>
    </source>
</reference>
<sequence length="56" mass="5906">MKVASSGLGTIPVGVGQDEIAGFPAYAARNWIKARVGEDDGKGQKKYNHRHPPAGT</sequence>
<dbReference type="VEuPathDB" id="FungiDB:PGTG_21630"/>
<dbReference type="EMBL" id="DS178284">
    <property type="protein sequence ID" value="EHS63327.1"/>
    <property type="molecule type" value="Genomic_DNA"/>
</dbReference>
<protein>
    <submittedName>
        <fullName evidence="2">Uncharacterized protein</fullName>
    </submittedName>
</protein>
<dbReference type="InParanoid" id="H6QRN3"/>
<evidence type="ECO:0000256" key="1">
    <source>
        <dbReference type="SAM" id="MobiDB-lite"/>
    </source>
</evidence>
<gene>
    <name evidence="2" type="ORF">PGTG_21630</name>
</gene>
<keyword evidence="3" id="KW-1185">Reference proteome</keyword>
<dbReference type="GeneID" id="13540740"/>